<dbReference type="GO" id="GO:0036503">
    <property type="term" value="P:ERAD pathway"/>
    <property type="evidence" value="ECO:0007669"/>
    <property type="project" value="UniProtKB-ARBA"/>
</dbReference>
<evidence type="ECO:0000256" key="1">
    <source>
        <dbReference type="ARBA" id="ARBA00001913"/>
    </source>
</evidence>
<evidence type="ECO:0000256" key="10">
    <source>
        <dbReference type="SAM" id="MobiDB-lite"/>
    </source>
</evidence>
<keyword evidence="7" id="KW-0479">Metal-binding</keyword>
<feature type="binding site" evidence="7">
    <location>
        <position position="712"/>
    </location>
    <ligand>
        <name>Ca(2+)</name>
        <dbReference type="ChEBI" id="CHEBI:29108"/>
    </ligand>
</feature>
<keyword evidence="13" id="KW-1185">Reference proteome</keyword>
<organism evidence="12 13">
    <name type="scientific">Entomortierella parvispora</name>
    <dbReference type="NCBI Taxonomy" id="205924"/>
    <lineage>
        <taxon>Eukaryota</taxon>
        <taxon>Fungi</taxon>
        <taxon>Fungi incertae sedis</taxon>
        <taxon>Mucoromycota</taxon>
        <taxon>Mortierellomycotina</taxon>
        <taxon>Mortierellomycetes</taxon>
        <taxon>Mortierellales</taxon>
        <taxon>Mortierellaceae</taxon>
        <taxon>Entomortierella</taxon>
    </lineage>
</organism>
<evidence type="ECO:0000256" key="11">
    <source>
        <dbReference type="SAM" id="Phobius"/>
    </source>
</evidence>
<dbReference type="PRINTS" id="PR00747">
    <property type="entry name" value="GLYHDRLASE47"/>
</dbReference>
<evidence type="ECO:0000256" key="9">
    <source>
        <dbReference type="RuleBase" id="RU361193"/>
    </source>
</evidence>
<dbReference type="GO" id="GO:0005783">
    <property type="term" value="C:endoplasmic reticulum"/>
    <property type="evidence" value="ECO:0007669"/>
    <property type="project" value="TreeGrafter"/>
</dbReference>
<dbReference type="GO" id="GO:0005509">
    <property type="term" value="F:calcium ion binding"/>
    <property type="evidence" value="ECO:0007669"/>
    <property type="project" value="InterPro"/>
</dbReference>
<feature type="transmembrane region" description="Helical" evidence="11">
    <location>
        <begin position="133"/>
        <end position="159"/>
    </location>
</feature>
<keyword evidence="4 9" id="KW-0378">Hydrolase</keyword>
<feature type="compositionally biased region" description="Basic and acidic residues" evidence="10">
    <location>
        <begin position="19"/>
        <end position="35"/>
    </location>
</feature>
<feature type="compositionally biased region" description="Polar residues" evidence="10">
    <location>
        <begin position="8"/>
        <end position="18"/>
    </location>
</feature>
<name>A0A9P3H135_9FUNG</name>
<evidence type="ECO:0000256" key="3">
    <source>
        <dbReference type="ARBA" id="ARBA00007658"/>
    </source>
</evidence>
<dbReference type="InterPro" id="IPR036026">
    <property type="entry name" value="Seven-hairpin_glycosidases"/>
</dbReference>
<dbReference type="InterPro" id="IPR050749">
    <property type="entry name" value="Glycosyl_Hydrolase_47"/>
</dbReference>
<feature type="active site" description="Proton donor" evidence="6">
    <location>
        <position position="590"/>
    </location>
</feature>
<keyword evidence="7" id="KW-0106">Calcium</keyword>
<evidence type="ECO:0000256" key="6">
    <source>
        <dbReference type="PIRSR" id="PIRSR601382-1"/>
    </source>
</evidence>
<reference evidence="12" key="1">
    <citation type="submission" date="2021-11" db="EMBL/GenBank/DDBJ databases">
        <authorList>
            <person name="Herlambang A."/>
            <person name="Guo Y."/>
            <person name="Takashima Y."/>
            <person name="Nishizawa T."/>
        </authorList>
    </citation>
    <scope>NUCLEOTIDE SEQUENCE</scope>
    <source>
        <strain evidence="12">E1425</strain>
    </source>
</reference>
<reference evidence="12" key="2">
    <citation type="journal article" date="2022" name="Microbiol. Resour. Announc.">
        <title>Whole-Genome Sequence of Entomortierella parvispora E1425, a Mucoromycotan Fungus Associated with Burkholderiaceae-Related Endosymbiotic Bacteria.</title>
        <authorList>
            <person name="Herlambang A."/>
            <person name="Guo Y."/>
            <person name="Takashima Y."/>
            <person name="Narisawa K."/>
            <person name="Ohta H."/>
            <person name="Nishizawa T."/>
        </authorList>
    </citation>
    <scope>NUCLEOTIDE SEQUENCE</scope>
    <source>
        <strain evidence="12">E1425</strain>
    </source>
</reference>
<dbReference type="InterPro" id="IPR001382">
    <property type="entry name" value="Glyco_hydro_47"/>
</dbReference>
<dbReference type="AlphaFoldDB" id="A0A9P3H135"/>
<evidence type="ECO:0000313" key="12">
    <source>
        <dbReference type="EMBL" id="GJJ68178.1"/>
    </source>
</evidence>
<protein>
    <recommendedName>
        <fullName evidence="9">alpha-1,2-Mannosidase</fullName>
        <ecNumber evidence="9">3.2.1.-</ecNumber>
    </recommendedName>
</protein>
<dbReference type="PANTHER" id="PTHR11742">
    <property type="entry name" value="MANNOSYL-OLIGOSACCHARIDE ALPHA-1,2-MANNOSIDASE-RELATED"/>
    <property type="match status" value="1"/>
</dbReference>
<keyword evidence="11" id="KW-1133">Transmembrane helix</keyword>
<evidence type="ECO:0000313" key="13">
    <source>
        <dbReference type="Proteomes" id="UP000827284"/>
    </source>
</evidence>
<feature type="active site" description="Proton donor" evidence="6">
    <location>
        <position position="342"/>
    </location>
</feature>
<evidence type="ECO:0000256" key="7">
    <source>
        <dbReference type="PIRSR" id="PIRSR601382-2"/>
    </source>
</evidence>
<evidence type="ECO:0000256" key="4">
    <source>
        <dbReference type="ARBA" id="ARBA00022801"/>
    </source>
</evidence>
<proteinExistence type="inferred from homology"/>
<dbReference type="Pfam" id="PF01532">
    <property type="entry name" value="Glyco_hydro_47"/>
    <property type="match status" value="1"/>
</dbReference>
<keyword evidence="11" id="KW-0812">Transmembrane</keyword>
<evidence type="ECO:0000256" key="2">
    <source>
        <dbReference type="ARBA" id="ARBA00004922"/>
    </source>
</evidence>
<comment type="pathway">
    <text evidence="2">Protein modification; protein glycosylation.</text>
</comment>
<dbReference type="InterPro" id="IPR012341">
    <property type="entry name" value="6hp_glycosidase-like_sf"/>
</dbReference>
<comment type="cofactor">
    <cofactor evidence="1 7">
        <name>Ca(2+)</name>
        <dbReference type="ChEBI" id="CHEBI:29108"/>
    </cofactor>
</comment>
<keyword evidence="11" id="KW-0472">Membrane</keyword>
<dbReference type="GO" id="GO:0005975">
    <property type="term" value="P:carbohydrate metabolic process"/>
    <property type="evidence" value="ECO:0007669"/>
    <property type="project" value="InterPro"/>
</dbReference>
<feature type="disulfide bond" evidence="8">
    <location>
        <begin position="547"/>
        <end position="576"/>
    </location>
</feature>
<keyword evidence="9" id="KW-0326">Glycosidase</keyword>
<feature type="active site" evidence="6">
    <location>
        <position position="479"/>
    </location>
</feature>
<comment type="similarity">
    <text evidence="3 9">Belongs to the glycosyl hydrolase 47 family.</text>
</comment>
<dbReference type="Gene3D" id="1.50.10.10">
    <property type="match status" value="1"/>
</dbReference>
<dbReference type="GO" id="GO:0016020">
    <property type="term" value="C:membrane"/>
    <property type="evidence" value="ECO:0007669"/>
    <property type="project" value="InterPro"/>
</dbReference>
<feature type="region of interest" description="Disordered" evidence="10">
    <location>
        <begin position="1"/>
        <end position="35"/>
    </location>
</feature>
<dbReference type="Proteomes" id="UP000827284">
    <property type="component" value="Unassembled WGS sequence"/>
</dbReference>
<accession>A0A9P3H135</accession>
<sequence>MASPPTPIHSNSSSPQQQDRLDDIDNDNNFEHEEKADLENKDWEHLLGVEDDIDSETILPLHTKSRAAIHSKRSKVSTTAATYTTATSSFRLARPGYLCSTLHLYFEGIIRLWDRNPATVISGRYTIHLRQGLLLMVLLISLTAFWVLATGASAFSVAFEGDDLDGNRSYSRARTAGGTQRAQKSFGLGEGWGLFNGGRGKAPTGFVYPVFVPSPEDPPTAKDRFERVRGRGAQTHLKKIQFDFLPETAEEEAIREQRRKAVKAGFEHAWEGYRQHAWGHDEVLPVTGGARDSFNGWGATMIDSLDTMVIMGLNKEFDEALQWIKTQFSMSGDPTAQLQFFETVIRYMGGFLSSYDLTGEQVLLEKAKELGDYMLNAFGPEGEIHRTFPDGRVSTARELNFKAGSGLGFVLAEVGTIQVEFTRLSQLTGDPIYEEKARKVFEQLGGQTQELPGLLPPNVQDLVKHHYMSYRTGMGGMVDSYYEYLLKEWILLDGEPEEYLKSFETAMDSMQKYLVSFPSDGSEDFAIVGTVASSTKEVTPSQEHLACFVAGSLAMGSKYLDRPRYMEMAQKVAQACYLTYHHSKTGLGPEAAKFEVAPDSKGKLFVVDQESFFSPKESRPEYILRPETIESLWILYRLTGEKKYQDQAWEIFQALERSCKTDIAYSGLKNVNEPGSFNNNMESFFLAETMKYLYLMFSTPDVISLDDFVLNTEAHPILRT</sequence>
<dbReference type="GO" id="GO:0004571">
    <property type="term" value="F:mannosyl-oligosaccharide 1,2-alpha-mannosidase activity"/>
    <property type="evidence" value="ECO:0007669"/>
    <property type="project" value="InterPro"/>
</dbReference>
<dbReference type="PANTHER" id="PTHR11742:SF103">
    <property type="entry name" value="ENDOPLASMIC RETICULUM MANNOSIDASE MNL2-RELATED"/>
    <property type="match status" value="1"/>
</dbReference>
<evidence type="ECO:0000256" key="5">
    <source>
        <dbReference type="ARBA" id="ARBA00023157"/>
    </source>
</evidence>
<gene>
    <name evidence="12" type="ORF">EMPS_00524</name>
</gene>
<keyword evidence="5 8" id="KW-1015">Disulfide bond</keyword>
<dbReference type="OrthoDB" id="8118055at2759"/>
<feature type="active site" evidence="6">
    <location>
        <position position="627"/>
    </location>
</feature>
<dbReference type="EC" id="3.2.1.-" evidence="9"/>
<evidence type="ECO:0000256" key="8">
    <source>
        <dbReference type="PIRSR" id="PIRSR601382-3"/>
    </source>
</evidence>
<dbReference type="EMBL" id="BQFW01000001">
    <property type="protein sequence ID" value="GJJ68178.1"/>
    <property type="molecule type" value="Genomic_DNA"/>
</dbReference>
<dbReference type="SUPFAM" id="SSF48225">
    <property type="entry name" value="Seven-hairpin glycosidases"/>
    <property type="match status" value="1"/>
</dbReference>
<comment type="caution">
    <text evidence="12">The sequence shown here is derived from an EMBL/GenBank/DDBJ whole genome shotgun (WGS) entry which is preliminary data.</text>
</comment>